<dbReference type="SUPFAM" id="SSF46561">
    <property type="entry name" value="Ribosomal protein L29 (L29p)"/>
    <property type="match status" value="1"/>
</dbReference>
<evidence type="ECO:0000256" key="1">
    <source>
        <dbReference type="ARBA" id="ARBA00009254"/>
    </source>
</evidence>
<dbReference type="InterPro" id="IPR018254">
    <property type="entry name" value="Ribosomal_uL29_CS"/>
</dbReference>
<dbReference type="HAMAP" id="MF_00374">
    <property type="entry name" value="Ribosomal_uL29"/>
    <property type="match status" value="1"/>
</dbReference>
<dbReference type="Proteomes" id="UP000076983">
    <property type="component" value="Unassembled WGS sequence"/>
</dbReference>
<dbReference type="Pfam" id="PF00831">
    <property type="entry name" value="Ribosomal_L29"/>
    <property type="match status" value="1"/>
</dbReference>
<dbReference type="GO" id="GO:0006412">
    <property type="term" value="P:translation"/>
    <property type="evidence" value="ECO:0007669"/>
    <property type="project" value="UniProtKB-UniRule"/>
</dbReference>
<evidence type="ECO:0000313" key="6">
    <source>
        <dbReference type="EMBL" id="OAB49141.1"/>
    </source>
</evidence>
<dbReference type="InterPro" id="IPR001854">
    <property type="entry name" value="Ribosomal_uL29"/>
</dbReference>
<organism evidence="6 7">
    <name type="scientific">Mycoplasmopsis gallinarum</name>
    <dbReference type="NCBI Taxonomy" id="29557"/>
    <lineage>
        <taxon>Bacteria</taxon>
        <taxon>Bacillati</taxon>
        <taxon>Mycoplasmatota</taxon>
        <taxon>Mycoplasmoidales</taxon>
        <taxon>Metamycoplasmataceae</taxon>
        <taxon>Mycoplasmopsis</taxon>
    </lineage>
</organism>
<accession>A0A168RND6</accession>
<dbReference type="STRING" id="29557.MGALLINA_01890"/>
<dbReference type="EMBL" id="LVLH01000020">
    <property type="protein sequence ID" value="OAB49141.1"/>
    <property type="molecule type" value="Genomic_DNA"/>
</dbReference>
<dbReference type="FunFam" id="1.10.287.310:FF:000001">
    <property type="entry name" value="50S ribosomal protein L29"/>
    <property type="match status" value="1"/>
</dbReference>
<proteinExistence type="inferred from homology"/>
<dbReference type="GO" id="GO:0022625">
    <property type="term" value="C:cytosolic large ribosomal subunit"/>
    <property type="evidence" value="ECO:0007669"/>
    <property type="project" value="TreeGrafter"/>
</dbReference>
<comment type="similarity">
    <text evidence="1 5">Belongs to the universal ribosomal protein uL29 family.</text>
</comment>
<evidence type="ECO:0000256" key="5">
    <source>
        <dbReference type="HAMAP-Rule" id="MF_00374"/>
    </source>
</evidence>
<dbReference type="Gene3D" id="1.10.287.310">
    <property type="match status" value="1"/>
</dbReference>
<dbReference type="PROSITE" id="PS00579">
    <property type="entry name" value="RIBOSOMAL_L29"/>
    <property type="match status" value="1"/>
</dbReference>
<evidence type="ECO:0000256" key="3">
    <source>
        <dbReference type="ARBA" id="ARBA00023274"/>
    </source>
</evidence>
<dbReference type="InterPro" id="IPR036049">
    <property type="entry name" value="Ribosomal_uL29_sf"/>
</dbReference>
<dbReference type="GO" id="GO:0003735">
    <property type="term" value="F:structural constituent of ribosome"/>
    <property type="evidence" value="ECO:0007669"/>
    <property type="project" value="InterPro"/>
</dbReference>
<protein>
    <recommendedName>
        <fullName evidence="4 5">Large ribosomal subunit protein uL29</fullName>
    </recommendedName>
</protein>
<dbReference type="InterPro" id="IPR050063">
    <property type="entry name" value="Ribosomal_protein_uL29"/>
</dbReference>
<dbReference type="NCBIfam" id="TIGR00012">
    <property type="entry name" value="L29"/>
    <property type="match status" value="1"/>
</dbReference>
<dbReference type="CDD" id="cd00427">
    <property type="entry name" value="Ribosomal_L29_HIP"/>
    <property type="match status" value="1"/>
</dbReference>
<evidence type="ECO:0000256" key="2">
    <source>
        <dbReference type="ARBA" id="ARBA00022980"/>
    </source>
</evidence>
<keyword evidence="3 5" id="KW-0687">Ribonucleoprotein</keyword>
<dbReference type="PANTHER" id="PTHR10916:SF0">
    <property type="entry name" value="LARGE RIBOSOMAL SUBUNIT PROTEIN UL29C"/>
    <property type="match status" value="1"/>
</dbReference>
<dbReference type="AlphaFoldDB" id="A0A168RND6"/>
<comment type="caution">
    <text evidence="6">The sequence shown here is derived from an EMBL/GenBank/DDBJ whole genome shotgun (WGS) entry which is preliminary data.</text>
</comment>
<keyword evidence="7" id="KW-1185">Reference proteome</keyword>
<dbReference type="OrthoDB" id="9815192at2"/>
<evidence type="ECO:0000256" key="4">
    <source>
        <dbReference type="ARBA" id="ARBA00035204"/>
    </source>
</evidence>
<dbReference type="PATRIC" id="fig|29557.3.peg.170"/>
<dbReference type="RefSeq" id="WP_027332820.1">
    <property type="nucleotide sequence ID" value="NZ_LVLH01000020.1"/>
</dbReference>
<reference evidence="6 7" key="1">
    <citation type="submission" date="2016-03" db="EMBL/GenBank/DDBJ databases">
        <title>Genome sequence of Mycoplasma gallinarum strain Mgn_IPT.</title>
        <authorList>
            <person name="Yacoub E."/>
            <person name="Sirand-Pugnet P."/>
            <person name="Barre A."/>
            <person name="Maurier F."/>
            <person name="Blanchard A."/>
            <person name="Ben Abdelmoumen B.M."/>
        </authorList>
    </citation>
    <scope>NUCLEOTIDE SEQUENCE [LARGE SCALE GENOMIC DNA]</scope>
    <source>
        <strain evidence="6 7">Mgn_IPT</strain>
    </source>
</reference>
<gene>
    <name evidence="5 6" type="primary">rpmC</name>
    <name evidence="6" type="ORF">MGALLINA_01890</name>
</gene>
<keyword evidence="2 5" id="KW-0689">Ribosomal protein</keyword>
<dbReference type="PANTHER" id="PTHR10916">
    <property type="entry name" value="60S RIBOSOMAL PROTEIN L35/50S RIBOSOMAL PROTEIN L29"/>
    <property type="match status" value="1"/>
</dbReference>
<name>A0A168RND6_9BACT</name>
<sequence length="69" mass="7857">MNFNELKNKSIQELKQLVSDLKAELFTLNFKNSTGSLDQSHKIKLVRRDIARILTAIAQKELDSQKGAK</sequence>
<evidence type="ECO:0000313" key="7">
    <source>
        <dbReference type="Proteomes" id="UP000076983"/>
    </source>
</evidence>